<gene>
    <name evidence="1" type="ORF">AcetOrient_orf00765</name>
</gene>
<dbReference type="Proteomes" id="UP000270034">
    <property type="component" value="Chromosome"/>
</dbReference>
<accession>A0A2Z5ZF66</accession>
<dbReference type="KEGG" id="aot:AcetOri_orf00765"/>
<proteinExistence type="predicted"/>
<evidence type="ECO:0000313" key="2">
    <source>
        <dbReference type="Proteomes" id="UP000270034"/>
    </source>
</evidence>
<name>A0A2Z5ZF66_9PROT</name>
<dbReference type="AlphaFoldDB" id="A0A2Z5ZF66"/>
<evidence type="ECO:0000313" key="1">
    <source>
        <dbReference type="EMBL" id="BBC78877.1"/>
    </source>
</evidence>
<keyword evidence="1" id="KW-0449">Lipoprotein</keyword>
<dbReference type="EMBL" id="AP018515">
    <property type="protein sequence ID" value="BBC78877.1"/>
    <property type="molecule type" value="Genomic_DNA"/>
</dbReference>
<sequence>MLISNIFLKPPPLISVGHTDKINRCKKAAPHHNLLNNQQKEAFSQHLFV</sequence>
<protein>
    <submittedName>
        <fullName evidence="1">Putative lipoprotein</fullName>
    </submittedName>
</protein>
<organism evidence="1 2">
    <name type="scientific">Acetobacter orientalis</name>
    <dbReference type="NCBI Taxonomy" id="146474"/>
    <lineage>
        <taxon>Bacteria</taxon>
        <taxon>Pseudomonadati</taxon>
        <taxon>Pseudomonadota</taxon>
        <taxon>Alphaproteobacteria</taxon>
        <taxon>Acetobacterales</taxon>
        <taxon>Acetobacteraceae</taxon>
        <taxon>Acetobacter</taxon>
    </lineage>
</organism>
<reference evidence="1 2" key="1">
    <citation type="submission" date="2018-02" db="EMBL/GenBank/DDBJ databases">
        <title>Acetobacter orientalis genome.</title>
        <authorList>
            <person name="Nakashima N."/>
            <person name="Tamura T."/>
        </authorList>
    </citation>
    <scope>NUCLEOTIDE SEQUENCE [LARGE SCALE GENOMIC DNA]</scope>
    <source>
        <strain evidence="1 2">FAN1</strain>
    </source>
</reference>